<keyword evidence="13 17" id="KW-0407">Ion channel</keyword>
<dbReference type="Gene3D" id="2.60.470.10">
    <property type="entry name" value="Acid-sensing ion channels like domains"/>
    <property type="match status" value="1"/>
</dbReference>
<keyword evidence="12 17" id="KW-0739">Sodium transport</keyword>
<dbReference type="InterPro" id="IPR001873">
    <property type="entry name" value="ENaC"/>
</dbReference>
<keyword evidence="6" id="KW-1133">Transmembrane helix</keyword>
<name>A0A3Q2Z676_HIPCM</name>
<keyword evidence="11" id="KW-0325">Glycoprotein</keyword>
<dbReference type="Proteomes" id="UP000264820">
    <property type="component" value="Unplaced"/>
</dbReference>
<proteinExistence type="inferred from homology"/>
<comment type="catalytic activity">
    <reaction evidence="14">
        <text>Na(+)(in) = Na(+)(out)</text>
        <dbReference type="Rhea" id="RHEA:34963"/>
        <dbReference type="ChEBI" id="CHEBI:29101"/>
    </reaction>
</comment>
<evidence type="ECO:0000256" key="5">
    <source>
        <dbReference type="ARBA" id="ARBA00022692"/>
    </source>
</evidence>
<dbReference type="Gene3D" id="1.10.287.770">
    <property type="entry name" value="YojJ-like"/>
    <property type="match status" value="1"/>
</dbReference>
<evidence type="ECO:0000256" key="10">
    <source>
        <dbReference type="ARBA" id="ARBA00023157"/>
    </source>
</evidence>
<evidence type="ECO:0000256" key="4">
    <source>
        <dbReference type="ARBA" id="ARBA00022475"/>
    </source>
</evidence>
<keyword evidence="4" id="KW-1003">Cell membrane</keyword>
<evidence type="ECO:0000256" key="12">
    <source>
        <dbReference type="ARBA" id="ARBA00023201"/>
    </source>
</evidence>
<reference evidence="18" key="2">
    <citation type="submission" date="2025-09" db="UniProtKB">
        <authorList>
            <consortium name="Ensembl"/>
        </authorList>
    </citation>
    <scope>IDENTIFICATION</scope>
</reference>
<evidence type="ECO:0000256" key="3">
    <source>
        <dbReference type="ARBA" id="ARBA00022461"/>
    </source>
</evidence>
<keyword evidence="7" id="KW-0915">Sodium</keyword>
<keyword evidence="19" id="KW-1185">Reference proteome</keyword>
<evidence type="ECO:0000256" key="6">
    <source>
        <dbReference type="ARBA" id="ARBA00022989"/>
    </source>
</evidence>
<keyword evidence="5 17" id="KW-0812">Transmembrane</keyword>
<dbReference type="GO" id="GO:0015280">
    <property type="term" value="F:ligand-gated sodium channel activity"/>
    <property type="evidence" value="ECO:0007669"/>
    <property type="project" value="TreeGrafter"/>
</dbReference>
<dbReference type="InterPro" id="IPR020903">
    <property type="entry name" value="ENaC_CS"/>
</dbReference>
<organism evidence="18 19">
    <name type="scientific">Hippocampus comes</name>
    <name type="common">Tiger tail seahorse</name>
    <dbReference type="NCBI Taxonomy" id="109280"/>
    <lineage>
        <taxon>Eukaryota</taxon>
        <taxon>Metazoa</taxon>
        <taxon>Chordata</taxon>
        <taxon>Craniata</taxon>
        <taxon>Vertebrata</taxon>
        <taxon>Euteleostomi</taxon>
        <taxon>Actinopterygii</taxon>
        <taxon>Neopterygii</taxon>
        <taxon>Teleostei</taxon>
        <taxon>Neoteleostei</taxon>
        <taxon>Acanthomorphata</taxon>
        <taxon>Syngnathiaria</taxon>
        <taxon>Syngnathiformes</taxon>
        <taxon>Syngnathoidei</taxon>
        <taxon>Syngnathidae</taxon>
        <taxon>Hippocampus</taxon>
    </lineage>
</organism>
<dbReference type="Ensembl" id="ENSHCOT00000023136.1">
    <property type="protein sequence ID" value="ENSHCOP00000027198.1"/>
    <property type="gene ID" value="ENSHCOG00000018829.1"/>
</dbReference>
<evidence type="ECO:0000256" key="9">
    <source>
        <dbReference type="ARBA" id="ARBA00023136"/>
    </source>
</evidence>
<evidence type="ECO:0000256" key="1">
    <source>
        <dbReference type="ARBA" id="ARBA00004651"/>
    </source>
</evidence>
<protein>
    <submittedName>
        <fullName evidence="18">Acid-sensing (proton-gated) ion channel family member 4a</fullName>
    </submittedName>
</protein>
<evidence type="ECO:0000256" key="8">
    <source>
        <dbReference type="ARBA" id="ARBA00023065"/>
    </source>
</evidence>
<dbReference type="Pfam" id="PF00858">
    <property type="entry name" value="ASC"/>
    <property type="match status" value="1"/>
</dbReference>
<evidence type="ECO:0000256" key="7">
    <source>
        <dbReference type="ARBA" id="ARBA00023053"/>
    </source>
</evidence>
<dbReference type="STRING" id="109280.ENSHCOP00000027198"/>
<dbReference type="FunFam" id="2.60.470.10:FF:000001">
    <property type="entry name" value="Acid-sensing (proton-gated) ion channel family member 4a"/>
    <property type="match status" value="1"/>
</dbReference>
<evidence type="ECO:0000256" key="14">
    <source>
        <dbReference type="ARBA" id="ARBA00036239"/>
    </source>
</evidence>
<keyword evidence="2 17" id="KW-0813">Transport</keyword>
<dbReference type="GO" id="GO:0005886">
    <property type="term" value="C:plasma membrane"/>
    <property type="evidence" value="ECO:0007669"/>
    <property type="project" value="UniProtKB-SubCell"/>
</dbReference>
<dbReference type="GeneTree" id="ENSGT00940000159052"/>
<evidence type="ECO:0000256" key="16">
    <source>
        <dbReference type="ARBA" id="ARBA00064603"/>
    </source>
</evidence>
<accession>A0A3Q2Z676</accession>
<dbReference type="AlphaFoldDB" id="A0A3Q2Z676"/>
<evidence type="ECO:0000256" key="15">
    <source>
        <dbReference type="ARBA" id="ARBA00038140"/>
    </source>
</evidence>
<dbReference type="FunFam" id="1.10.287.770:FF:000001">
    <property type="entry name" value="Acid-sensing ion channel subunit 1"/>
    <property type="match status" value="1"/>
</dbReference>
<evidence type="ECO:0000256" key="17">
    <source>
        <dbReference type="RuleBase" id="RU000679"/>
    </source>
</evidence>
<evidence type="ECO:0000256" key="2">
    <source>
        <dbReference type="ARBA" id="ARBA00022448"/>
    </source>
</evidence>
<dbReference type="PROSITE" id="PS01206">
    <property type="entry name" value="ASC"/>
    <property type="match status" value="1"/>
</dbReference>
<dbReference type="OMA" id="MPACTSV"/>
<dbReference type="PRINTS" id="PR01078">
    <property type="entry name" value="AMINACHANNEL"/>
</dbReference>
<comment type="similarity">
    <text evidence="15">Belongs to the amiloride-sensitive sodium channel (TC 1.A.6) family. ASIC4 subfamily.</text>
</comment>
<evidence type="ECO:0000256" key="11">
    <source>
        <dbReference type="ARBA" id="ARBA00023180"/>
    </source>
</evidence>
<keyword evidence="10" id="KW-1015">Disulfide bond</keyword>
<reference evidence="18" key="1">
    <citation type="submission" date="2025-08" db="UniProtKB">
        <authorList>
            <consortium name="Ensembl"/>
        </authorList>
    </citation>
    <scope>IDENTIFICATION</scope>
</reference>
<dbReference type="PANTHER" id="PTHR11690">
    <property type="entry name" value="AMILORIDE-SENSITIVE SODIUM CHANNEL-RELATED"/>
    <property type="match status" value="1"/>
</dbReference>
<comment type="subunit">
    <text evidence="16">Homotrimer. Heterotrimer; with other ASIC proteins producing functional channels.</text>
</comment>
<keyword evidence="3 17" id="KW-0894">Sodium channel</keyword>
<evidence type="ECO:0000313" key="18">
    <source>
        <dbReference type="Ensembl" id="ENSHCOP00000027198.1"/>
    </source>
</evidence>
<evidence type="ECO:0000256" key="13">
    <source>
        <dbReference type="ARBA" id="ARBA00023303"/>
    </source>
</evidence>
<dbReference type="PANTHER" id="PTHR11690:SF13">
    <property type="entry name" value="ACID-SENSING ION CHANNEL 4"/>
    <property type="match status" value="1"/>
</dbReference>
<keyword evidence="8 17" id="KW-0406">Ion transport</keyword>
<keyword evidence="9" id="KW-0472">Membrane</keyword>
<comment type="subcellular location">
    <subcellularLocation>
        <location evidence="1">Cell membrane</location>
        <topology evidence="1">Multi-pass membrane protein</topology>
    </subcellularLocation>
</comment>
<sequence length="501" mass="56617">MPIEFVCKIKFAEEDEKQKKKQDGDKESLIEESCVPPAKDLAGFANSCSLHGINHIFVSGRLGIRQTLWALAFLTSLALFVYQAAKCAISYLEHPHVTALNEEATPEMVFPAVTICNINRFRFSALTDADIYHLANLTGLPPKNRDGHKPADLMYPAPDMQDIFNRTGHQLDEMLMSCNFSGQNCSAEDFTVVYTRYGKCYTFNGNKTTSRKTKQGGMGNGLEIMLDIQQDEYLPIWRETNETSLEAGIRVQIHSQDEPPYIHQLGFGVSPGFQTFVSCQEQRLTYLPQPWGNCRSSSKEKFPGYDTYSISACRLLCETNEVVRVCNCRMVHMPAQLQKTSGDTCPCETPCNLTRYGKELSMVKIPSKGSARYLSRKYDKSEDYIRDNFLVLDIFFEALNFETIEQKKAYDVAGLLGDIGGQMGLFIGASILTILEILDYIYEVWCPYLCLHVSVICFLCFRQEPNAVTRSHPEGAYANTMLPNHHHHHTGHHGVFEDFTC</sequence>
<evidence type="ECO:0000313" key="19">
    <source>
        <dbReference type="Proteomes" id="UP000264820"/>
    </source>
</evidence>